<dbReference type="Pfam" id="PF03793">
    <property type="entry name" value="PASTA"/>
    <property type="match status" value="1"/>
</dbReference>
<evidence type="ECO:0000256" key="4">
    <source>
        <dbReference type="SAM" id="MobiDB-lite"/>
    </source>
</evidence>
<evidence type="ECO:0000313" key="6">
    <source>
        <dbReference type="EMBL" id="MFD0869852.1"/>
    </source>
</evidence>
<dbReference type="SMART" id="SM00740">
    <property type="entry name" value="PASTA"/>
    <property type="match status" value="1"/>
</dbReference>
<keyword evidence="3" id="KW-0472">Membrane</keyword>
<accession>A0ABW3DBE1</accession>
<comment type="subcellular location">
    <subcellularLocation>
        <location evidence="1">Membrane</location>
    </subcellularLocation>
</comment>
<dbReference type="InterPro" id="IPR001460">
    <property type="entry name" value="PCN-bd_Tpept"/>
</dbReference>
<feature type="domain" description="PASTA" evidence="5">
    <location>
        <begin position="669"/>
        <end position="723"/>
    </location>
</feature>
<dbReference type="InterPro" id="IPR012338">
    <property type="entry name" value="Beta-lactam/transpept-like"/>
</dbReference>
<dbReference type="SUPFAM" id="SSF54184">
    <property type="entry name" value="Penicillin-binding protein 2x (pbp-2x), c-terminal domain"/>
    <property type="match status" value="2"/>
</dbReference>
<comment type="similarity">
    <text evidence="2">Belongs to the transpeptidase family.</text>
</comment>
<dbReference type="Gene3D" id="3.30.10.20">
    <property type="match status" value="1"/>
</dbReference>
<dbReference type="InterPro" id="IPR005543">
    <property type="entry name" value="PASTA_dom"/>
</dbReference>
<evidence type="ECO:0000259" key="5">
    <source>
        <dbReference type="PROSITE" id="PS51178"/>
    </source>
</evidence>
<dbReference type="PROSITE" id="PS51178">
    <property type="entry name" value="PASTA"/>
    <property type="match status" value="2"/>
</dbReference>
<name>A0ABW3DBE1_9BACL</name>
<keyword evidence="7" id="KW-1185">Reference proteome</keyword>
<protein>
    <submittedName>
        <fullName evidence="6">Penicillin-binding transpeptidase domain-containing protein</fullName>
    </submittedName>
</protein>
<dbReference type="InterPro" id="IPR005311">
    <property type="entry name" value="PBP_dimer"/>
</dbReference>
<feature type="region of interest" description="Disordered" evidence="4">
    <location>
        <begin position="723"/>
        <end position="810"/>
    </location>
</feature>
<dbReference type="Gene3D" id="3.40.710.10">
    <property type="entry name" value="DD-peptidase/beta-lactamase superfamily"/>
    <property type="match status" value="1"/>
</dbReference>
<feature type="compositionally biased region" description="Basic and acidic residues" evidence="4">
    <location>
        <begin position="763"/>
        <end position="793"/>
    </location>
</feature>
<dbReference type="CDD" id="cd06576">
    <property type="entry name" value="PASTA_Pbp2x-like_1"/>
    <property type="match status" value="1"/>
</dbReference>
<dbReference type="InterPro" id="IPR050515">
    <property type="entry name" value="Beta-lactam/transpept"/>
</dbReference>
<dbReference type="Gene3D" id="3.90.1310.10">
    <property type="entry name" value="Penicillin-binding protein 2a (Domain 2)"/>
    <property type="match status" value="1"/>
</dbReference>
<comment type="caution">
    <text evidence="6">The sequence shown here is derived from an EMBL/GenBank/DDBJ whole genome shotgun (WGS) entry which is preliminary data.</text>
</comment>
<dbReference type="EMBL" id="JBHTIU010000037">
    <property type="protein sequence ID" value="MFD0869852.1"/>
    <property type="molecule type" value="Genomic_DNA"/>
</dbReference>
<dbReference type="InterPro" id="IPR036138">
    <property type="entry name" value="PBP_dimer_sf"/>
</dbReference>
<proteinExistence type="inferred from homology"/>
<dbReference type="Pfam" id="PF03717">
    <property type="entry name" value="PBP_dimer"/>
    <property type="match status" value="1"/>
</dbReference>
<dbReference type="RefSeq" id="WP_186328319.1">
    <property type="nucleotide sequence ID" value="NZ_JBHTIU010000037.1"/>
</dbReference>
<feature type="compositionally biased region" description="Acidic residues" evidence="4">
    <location>
        <begin position="730"/>
        <end position="745"/>
    </location>
</feature>
<dbReference type="SUPFAM" id="SSF56519">
    <property type="entry name" value="Penicillin binding protein dimerisation domain"/>
    <property type="match status" value="1"/>
</dbReference>
<evidence type="ECO:0000256" key="1">
    <source>
        <dbReference type="ARBA" id="ARBA00004370"/>
    </source>
</evidence>
<organism evidence="6 7">
    <name type="scientific">Paenibacillus residui</name>
    <dbReference type="NCBI Taxonomy" id="629724"/>
    <lineage>
        <taxon>Bacteria</taxon>
        <taxon>Bacillati</taxon>
        <taxon>Bacillota</taxon>
        <taxon>Bacilli</taxon>
        <taxon>Bacillales</taxon>
        <taxon>Paenibacillaceae</taxon>
        <taxon>Paenibacillus</taxon>
    </lineage>
</organism>
<evidence type="ECO:0000256" key="2">
    <source>
        <dbReference type="ARBA" id="ARBA00007171"/>
    </source>
</evidence>
<feature type="compositionally biased region" description="Low complexity" evidence="4">
    <location>
        <begin position="746"/>
        <end position="761"/>
    </location>
</feature>
<evidence type="ECO:0000313" key="7">
    <source>
        <dbReference type="Proteomes" id="UP001597120"/>
    </source>
</evidence>
<dbReference type="Pfam" id="PF00905">
    <property type="entry name" value="Transpeptidase"/>
    <property type="match status" value="1"/>
</dbReference>
<reference evidence="7" key="1">
    <citation type="journal article" date="2019" name="Int. J. Syst. Evol. Microbiol.">
        <title>The Global Catalogue of Microorganisms (GCM) 10K type strain sequencing project: providing services to taxonomists for standard genome sequencing and annotation.</title>
        <authorList>
            <consortium name="The Broad Institute Genomics Platform"/>
            <consortium name="The Broad Institute Genome Sequencing Center for Infectious Disease"/>
            <person name="Wu L."/>
            <person name="Ma J."/>
        </authorList>
    </citation>
    <scope>NUCLEOTIDE SEQUENCE [LARGE SCALE GENOMIC DNA]</scope>
    <source>
        <strain evidence="7">CCUG 57263</strain>
    </source>
</reference>
<dbReference type="PANTHER" id="PTHR30627">
    <property type="entry name" value="PEPTIDOGLYCAN D,D-TRANSPEPTIDASE"/>
    <property type="match status" value="1"/>
</dbReference>
<dbReference type="SUPFAM" id="SSF56601">
    <property type="entry name" value="beta-lactamase/transpeptidase-like"/>
    <property type="match status" value="1"/>
</dbReference>
<dbReference type="Proteomes" id="UP001597120">
    <property type="component" value="Unassembled WGS sequence"/>
</dbReference>
<evidence type="ECO:0000256" key="3">
    <source>
        <dbReference type="ARBA" id="ARBA00023136"/>
    </source>
</evidence>
<gene>
    <name evidence="6" type="ORF">ACFQ03_11880</name>
</gene>
<sequence>MTKKVKVRSLLIGLVFSLLFIGLIGRVYWIQVVEASWLQSEAEIRWKESEVLRAKRGMIIDRNGKALAEDSAAYNVTVNPQIINERGIAREVAAGLAKILNVSEKEGSLAKLEEKIYGLVTKKNKDGTAFLREVEIRNEGYKVDADKKDELEAFIDELKRITDKNSVGIYLRETQKRYYPNNRLASHILGYIDLEGEAKSGLEIMFNEQLMGTDGDITRKRDRTGVELPDGKVSYTPPVNGMNLRLTIDQNIQFYTESAMRKAYDKWKPKNMTAIAVDPATMEILAMASLPDFNPNRYWEIDSQKDLINHAVSSQFEPGSTFKLVTLAGAIEEGLFKPNDWFQSGQLAVPGYPVHDHNRVGWGPITYLDGLLRSSNVAFAKLGYEKMGKDKLQEYIDRFGFGQKTGIELPNEASGGIHMQYPSDVARATFGQGQVTATALQQTAAYAAVANGGILLKPYLVKEIIDPVTGEVVQSFGPQQIGRVVSEETARLTGFYLEQTISNQEKGSGRHAYIEGYKVAGKTGTANIVPEGEKQYSNDTWLVSFVGYAPLDNPRILITVLVNQPNLKGDYRLGGEVATSVFKEIAVQTLNYLNVPADTSLESSSAGTSSLVVPNVTGQTLADAKTILGQSGLTAEVIGEGETVVKQYPEPRREVSRSQVVYLASKSIGELQVPDLTGKSMREAMEICTFLEADCQFKGSGYVTAQSAAESGGAKSVVLELKPLNPNADVQEETEEQEKEGEESGNEASSPSADDSGVSSGQSREDTGQDKAGDKPDDKSDRKSDDKTDKSDNSSDEPVPSKNADPSKNS</sequence>
<feature type="domain" description="PASTA" evidence="5">
    <location>
        <begin position="607"/>
        <end position="665"/>
    </location>
</feature>
<dbReference type="PANTHER" id="PTHR30627:SF1">
    <property type="entry name" value="PEPTIDOGLYCAN D,D-TRANSPEPTIDASE FTSI"/>
    <property type="match status" value="1"/>
</dbReference>